<evidence type="ECO:0000313" key="2">
    <source>
        <dbReference type="Proteomes" id="UP000787635"/>
    </source>
</evidence>
<reference evidence="1 2" key="1">
    <citation type="submission" date="2020-03" db="EMBL/GenBank/DDBJ databases">
        <title>Roseomonas selenitidurans sp. nov. isolated from urban soil.</title>
        <authorList>
            <person name="Liu H."/>
        </authorList>
    </citation>
    <scope>NUCLEOTIDE SEQUENCE [LARGE SCALE GENOMIC DNA]</scope>
    <source>
        <strain evidence="1 2">BU-1</strain>
    </source>
</reference>
<accession>A0ABX1EHQ1</accession>
<gene>
    <name evidence="1" type="ORF">HEQ75_26300</name>
</gene>
<feature type="non-terminal residue" evidence="1">
    <location>
        <position position="1"/>
    </location>
</feature>
<name>A0ABX1EHQ1_9PROT</name>
<sequence length="131" mass="13827">ARPAARQAIVGLPPPPPAAPALPASLAVPEAPPAAALRIVIHHRPADEARAEALRGAVMRQATGAAAQTVRVRATPRDALLRFFHAGDADAAQRLAMALGPPWRVQDFTHYTPPPERGLLELWLPAGAAER</sequence>
<dbReference type="Proteomes" id="UP000787635">
    <property type="component" value="Unassembled WGS sequence"/>
</dbReference>
<organism evidence="1 2">
    <name type="scientific">Falsiroseomonas selenitidurans</name>
    <dbReference type="NCBI Taxonomy" id="2716335"/>
    <lineage>
        <taxon>Bacteria</taxon>
        <taxon>Pseudomonadati</taxon>
        <taxon>Pseudomonadota</taxon>
        <taxon>Alphaproteobacteria</taxon>
        <taxon>Acetobacterales</taxon>
        <taxon>Roseomonadaceae</taxon>
        <taxon>Falsiroseomonas</taxon>
    </lineage>
</organism>
<proteinExistence type="predicted"/>
<protein>
    <submittedName>
        <fullName evidence="1">Uncharacterized protein</fullName>
    </submittedName>
</protein>
<evidence type="ECO:0000313" key="1">
    <source>
        <dbReference type="EMBL" id="NKC34390.1"/>
    </source>
</evidence>
<dbReference type="EMBL" id="JAAVNE010000082">
    <property type="protein sequence ID" value="NKC34390.1"/>
    <property type="molecule type" value="Genomic_DNA"/>
</dbReference>
<keyword evidence="2" id="KW-1185">Reference proteome</keyword>
<dbReference type="RefSeq" id="WP_209318790.1">
    <property type="nucleotide sequence ID" value="NZ_JAAVNE010000082.1"/>
</dbReference>
<comment type="caution">
    <text evidence="1">The sequence shown here is derived from an EMBL/GenBank/DDBJ whole genome shotgun (WGS) entry which is preliminary data.</text>
</comment>